<evidence type="ECO:0000256" key="2">
    <source>
        <dbReference type="ARBA" id="ARBA00022448"/>
    </source>
</evidence>
<evidence type="ECO:0000256" key="7">
    <source>
        <dbReference type="ARBA" id="ARBA00023114"/>
    </source>
</evidence>
<protein>
    <submittedName>
        <fullName evidence="12">OmpA family protein</fullName>
    </submittedName>
</protein>
<dbReference type="Gene3D" id="3.30.1330.60">
    <property type="entry name" value="OmpA-like domain"/>
    <property type="match status" value="1"/>
</dbReference>
<keyword evidence="3" id="KW-1134">Transmembrane beta strand</keyword>
<evidence type="ECO:0000256" key="3">
    <source>
        <dbReference type="ARBA" id="ARBA00022452"/>
    </source>
</evidence>
<comment type="subcellular location">
    <subcellularLocation>
        <location evidence="1">Cell outer membrane</location>
        <topology evidence="1">Multi-pass membrane protein</topology>
    </subcellularLocation>
</comment>
<dbReference type="InterPro" id="IPR006665">
    <property type="entry name" value="OmpA-like"/>
</dbReference>
<dbReference type="PANTHER" id="PTHR30329:SF21">
    <property type="entry name" value="LIPOPROTEIN YIAD-RELATED"/>
    <property type="match status" value="1"/>
</dbReference>
<dbReference type="InterPro" id="IPR011250">
    <property type="entry name" value="OMP/PagP_B-barrel"/>
</dbReference>
<name>A0AAF1KNT5_9PROT</name>
<keyword evidence="2" id="KW-0813">Transport</keyword>
<dbReference type="PROSITE" id="PS51123">
    <property type="entry name" value="OMPA_2"/>
    <property type="match status" value="1"/>
</dbReference>
<evidence type="ECO:0000256" key="4">
    <source>
        <dbReference type="ARBA" id="ARBA00022692"/>
    </source>
</evidence>
<reference evidence="12" key="2">
    <citation type="journal article" date="2021" name="Syst. Appl. Microbiol.">
        <title>Roseomonas hellenica sp. nov., isolated from roots of wild-growing Alkanna tinctoria.</title>
        <authorList>
            <person name="Rat A."/>
            <person name="Naranjo H.D."/>
            <person name="Lebbe L."/>
            <person name="Cnockaert M."/>
            <person name="Krigas N."/>
            <person name="Grigoriadou K."/>
            <person name="Maloupa E."/>
            <person name="Willems A."/>
        </authorList>
    </citation>
    <scope>NUCLEOTIDE SEQUENCE</scope>
    <source>
        <strain evidence="12">LMG 28251</strain>
    </source>
</reference>
<dbReference type="Gene3D" id="2.40.160.20">
    <property type="match status" value="1"/>
</dbReference>
<dbReference type="SUPFAM" id="SSF103088">
    <property type="entry name" value="OmpA-like"/>
    <property type="match status" value="1"/>
</dbReference>
<dbReference type="GO" id="GO:0009279">
    <property type="term" value="C:cell outer membrane"/>
    <property type="evidence" value="ECO:0007669"/>
    <property type="project" value="UniProtKB-SubCell"/>
</dbReference>
<dbReference type="CDD" id="cd07185">
    <property type="entry name" value="OmpA_C-like"/>
    <property type="match status" value="1"/>
</dbReference>
<organism evidence="12 13">
    <name type="scientific">Plastoroseomonas arctica</name>
    <dbReference type="NCBI Taxonomy" id="1509237"/>
    <lineage>
        <taxon>Bacteria</taxon>
        <taxon>Pseudomonadati</taxon>
        <taxon>Pseudomonadota</taxon>
        <taxon>Alphaproteobacteria</taxon>
        <taxon>Acetobacterales</taxon>
        <taxon>Acetobacteraceae</taxon>
        <taxon>Plastoroseomonas</taxon>
    </lineage>
</organism>
<feature type="domain" description="OmpA-like" evidence="11">
    <location>
        <begin position="280"/>
        <end position="395"/>
    </location>
</feature>
<evidence type="ECO:0000256" key="5">
    <source>
        <dbReference type="ARBA" id="ARBA00022729"/>
    </source>
</evidence>
<keyword evidence="9" id="KW-0998">Cell outer membrane</keyword>
<evidence type="ECO:0000259" key="11">
    <source>
        <dbReference type="PROSITE" id="PS51123"/>
    </source>
</evidence>
<dbReference type="Proteomes" id="UP001196068">
    <property type="component" value="Unassembled WGS sequence"/>
</dbReference>
<evidence type="ECO:0000256" key="9">
    <source>
        <dbReference type="ARBA" id="ARBA00023237"/>
    </source>
</evidence>
<keyword evidence="4" id="KW-0812">Transmembrane</keyword>
<dbReference type="SUPFAM" id="SSF56925">
    <property type="entry name" value="OMPA-like"/>
    <property type="match status" value="1"/>
</dbReference>
<dbReference type="GO" id="GO:0006811">
    <property type="term" value="P:monoatomic ion transport"/>
    <property type="evidence" value="ECO:0007669"/>
    <property type="project" value="UniProtKB-KW"/>
</dbReference>
<evidence type="ECO:0000313" key="12">
    <source>
        <dbReference type="EMBL" id="MBR0655003.1"/>
    </source>
</evidence>
<gene>
    <name evidence="12" type="ORF">GXW79_07920</name>
</gene>
<reference evidence="12" key="1">
    <citation type="submission" date="2020-01" db="EMBL/GenBank/DDBJ databases">
        <authorList>
            <person name="Rat A."/>
        </authorList>
    </citation>
    <scope>NUCLEOTIDE SEQUENCE</scope>
    <source>
        <strain evidence="12">LMG 28251</strain>
    </source>
</reference>
<dbReference type="Pfam" id="PF13505">
    <property type="entry name" value="OMP_b-brl"/>
    <property type="match status" value="1"/>
</dbReference>
<dbReference type="Pfam" id="PF00691">
    <property type="entry name" value="OmpA"/>
    <property type="match status" value="1"/>
</dbReference>
<comment type="caution">
    <text evidence="12">The sequence shown here is derived from an EMBL/GenBank/DDBJ whole genome shotgun (WGS) entry which is preliminary data.</text>
</comment>
<keyword evidence="6" id="KW-0406">Ion transport</keyword>
<dbReference type="GO" id="GO:0015288">
    <property type="term" value="F:porin activity"/>
    <property type="evidence" value="ECO:0007669"/>
    <property type="project" value="UniProtKB-KW"/>
</dbReference>
<dbReference type="EMBL" id="JAAEDH010000007">
    <property type="protein sequence ID" value="MBR0655003.1"/>
    <property type="molecule type" value="Genomic_DNA"/>
</dbReference>
<dbReference type="InterPro" id="IPR050330">
    <property type="entry name" value="Bact_OuterMem_StrucFunc"/>
</dbReference>
<keyword evidence="7" id="KW-0626">Porin</keyword>
<dbReference type="GO" id="GO:0046930">
    <property type="term" value="C:pore complex"/>
    <property type="evidence" value="ECO:0007669"/>
    <property type="project" value="UniProtKB-KW"/>
</dbReference>
<keyword evidence="13" id="KW-1185">Reference proteome</keyword>
<evidence type="ECO:0000256" key="10">
    <source>
        <dbReference type="PROSITE-ProRule" id="PRU00473"/>
    </source>
</evidence>
<dbReference type="PANTHER" id="PTHR30329">
    <property type="entry name" value="STATOR ELEMENT OF FLAGELLAR MOTOR COMPLEX"/>
    <property type="match status" value="1"/>
</dbReference>
<dbReference type="InterPro" id="IPR006664">
    <property type="entry name" value="OMP_bac"/>
</dbReference>
<dbReference type="AlphaFoldDB" id="A0AAF1KNT5"/>
<keyword evidence="5" id="KW-0732">Signal</keyword>
<evidence type="ECO:0000313" key="13">
    <source>
        <dbReference type="Proteomes" id="UP001196068"/>
    </source>
</evidence>
<proteinExistence type="predicted"/>
<evidence type="ECO:0000256" key="8">
    <source>
        <dbReference type="ARBA" id="ARBA00023136"/>
    </source>
</evidence>
<sequence length="395" mass="41368">MLHRNPADRARAAAPGWKFVLTSRSWLLLTVAVLSASPVAAQVLRPSDAITGPYVAGGAGLNLLQDPSLSPEGNTATQLRGIGINPSGSLTFNPGFAGVLSLGWGFGNGLRAEVEGNFRRNDADGASGFAGAGRLGVSGQQDSYGIMGNVLLDLGSFGPVVPYVGAGLGYVVTDWRQLRLSGNATDVRLTATGSDGRFAFQGIAGLAFPLDFLPGAAVTAEYRFLGTQNPSIPIRAESRTTGATIASGRVETETYNHSLLVGIRYAFNPAPPAPAAAAPAPAPSTVRTFLVFFDYDRADLTERARQIVAEASLNARRAGGETRLEVSGHTDRAGTPAYNQGLSQRRADAVAAELVRNGVARGDILVTAFGETRPLVATADGVREPQNRRVEILLR</sequence>
<dbReference type="PRINTS" id="PR01021">
    <property type="entry name" value="OMPADOMAIN"/>
</dbReference>
<dbReference type="InterPro" id="IPR036737">
    <property type="entry name" value="OmpA-like_sf"/>
</dbReference>
<evidence type="ECO:0000256" key="6">
    <source>
        <dbReference type="ARBA" id="ARBA00023065"/>
    </source>
</evidence>
<accession>A0AAF1KNT5</accession>
<dbReference type="InterPro" id="IPR027385">
    <property type="entry name" value="Beta-barrel_OMP"/>
</dbReference>
<evidence type="ECO:0000256" key="1">
    <source>
        <dbReference type="ARBA" id="ARBA00004571"/>
    </source>
</evidence>
<keyword evidence="8 10" id="KW-0472">Membrane</keyword>